<keyword evidence="5 11" id="KW-0418">Kinase</keyword>
<comment type="similarity">
    <text evidence="11">Belongs to the aspartokinase family.</text>
</comment>
<feature type="domain" description="ACT" evidence="13">
    <location>
        <begin position="322"/>
        <end position="394"/>
    </location>
</feature>
<feature type="binding site" evidence="10">
    <location>
        <begin position="266"/>
        <end position="267"/>
    </location>
    <ligand>
        <name>ATP</name>
        <dbReference type="ChEBI" id="CHEBI:30616"/>
    </ligand>
</feature>
<evidence type="ECO:0000313" key="14">
    <source>
        <dbReference type="EMBL" id="GBD09094.1"/>
    </source>
</evidence>
<dbReference type="InterPro" id="IPR002912">
    <property type="entry name" value="ACT_dom"/>
</dbReference>
<dbReference type="UniPathway" id="UPA00050">
    <property type="reaction ID" value="UER00461"/>
</dbReference>
<keyword evidence="6 10" id="KW-0067">ATP-binding</keyword>
<dbReference type="InterPro" id="IPR001048">
    <property type="entry name" value="Asp/Glu/Uridylate_kinase"/>
</dbReference>
<dbReference type="PIRSF" id="PIRSF000726">
    <property type="entry name" value="Asp_kin"/>
    <property type="match status" value="1"/>
</dbReference>
<evidence type="ECO:0000256" key="5">
    <source>
        <dbReference type="ARBA" id="ARBA00022777"/>
    </source>
</evidence>
<evidence type="ECO:0000256" key="6">
    <source>
        <dbReference type="ARBA" id="ARBA00022840"/>
    </source>
</evidence>
<dbReference type="PANTHER" id="PTHR43070:SF3">
    <property type="entry name" value="HOMOSERINE DEHYDROGENASE"/>
    <property type="match status" value="1"/>
</dbReference>
<comment type="pathway">
    <text evidence="12">Amino-acid biosynthesis; L-methionine biosynthesis via de novo pathway; L-homoserine from L-aspartate: step 1/3.</text>
</comment>
<evidence type="ECO:0000256" key="2">
    <source>
        <dbReference type="ARBA" id="ARBA00004766"/>
    </source>
</evidence>
<dbReference type="InterPro" id="IPR036393">
    <property type="entry name" value="AceGlu_kinase-like_sf"/>
</dbReference>
<keyword evidence="8" id="KW-0220">Diaminopimelate biosynthesis</keyword>
<evidence type="ECO:0000256" key="7">
    <source>
        <dbReference type="ARBA" id="ARBA00022857"/>
    </source>
</evidence>
<dbReference type="PROSITE" id="PS51671">
    <property type="entry name" value="ACT"/>
    <property type="match status" value="2"/>
</dbReference>
<dbReference type="UniPathway" id="UPA00051">
    <property type="reaction ID" value="UER00462"/>
</dbReference>
<dbReference type="Gene3D" id="3.30.2130.10">
    <property type="entry name" value="VC0802-like"/>
    <property type="match status" value="1"/>
</dbReference>
<dbReference type="Pfam" id="PF22468">
    <property type="entry name" value="ACT_9"/>
    <property type="match status" value="2"/>
</dbReference>
<feature type="binding site" evidence="10">
    <location>
        <begin position="5"/>
        <end position="8"/>
    </location>
    <ligand>
        <name>ATP</name>
        <dbReference type="ChEBI" id="CHEBI:30616"/>
    </ligand>
</feature>
<evidence type="ECO:0000256" key="11">
    <source>
        <dbReference type="RuleBase" id="RU003448"/>
    </source>
</evidence>
<accession>A0A2H5Y6L5</accession>
<sequence length="464" mass="50034">MRVMKFGGTSVGNAARFQQVADLIALHRAADPRLVVVVSAMAGVTDALIQMSHQAARGEPDWFPALVAVRDRHQGTVQALGLPEEEARVLEAELREGFERVETVLRAVEALRELSPSTADLLAGMGERWSARILAVVLRARGIPARAIDADTFLVTDDRFGEASPDLEQTRARARALLLPLLEQGILPVVTGFIGATPEGRPTTLGRGGSDFSATILGYALDAEAVWIWTDVDGVMSADPKIVPNARTIPELSYIEAAEMAYFGAKVLHPRTLLPCMDRRIPVRILNTMNPHHPGTWIVPEPRGNGRVKAVTLIKNLSLVTVEGRGMLGVPGVAARTFATVAELGVSILMISQSSSEQNICFVIPSSAAPQVVRALRKAFEREIARRDIEDIWAMDRVAVIAVVGAGLRATPGIAARVFNALGNGRINVLSIAQGSSEYNLSLVVTESEAEEAVRRIHAAFYES</sequence>
<name>A0A2H5Y6L5_9CHLR</name>
<dbReference type="GO" id="GO:0009088">
    <property type="term" value="P:threonine biosynthetic process"/>
    <property type="evidence" value="ECO:0007669"/>
    <property type="project" value="UniProtKB-UniPathway"/>
</dbReference>
<feature type="domain" description="ACT" evidence="13">
    <location>
        <begin position="403"/>
        <end position="464"/>
    </location>
</feature>
<evidence type="ECO:0000256" key="8">
    <source>
        <dbReference type="ARBA" id="ARBA00022915"/>
    </source>
</evidence>
<dbReference type="NCBIfam" id="TIGR00656">
    <property type="entry name" value="asp_kin_monofn"/>
    <property type="match status" value="1"/>
</dbReference>
<feature type="binding site" evidence="10">
    <location>
        <begin position="230"/>
        <end position="231"/>
    </location>
    <ligand>
        <name>ATP</name>
        <dbReference type="ChEBI" id="CHEBI:30616"/>
    </ligand>
</feature>
<keyword evidence="12" id="KW-0028">Amino-acid biosynthesis</keyword>
<dbReference type="SUPFAM" id="SSF55021">
    <property type="entry name" value="ACT-like"/>
    <property type="match status" value="2"/>
</dbReference>
<protein>
    <recommendedName>
        <fullName evidence="11">Aspartokinase</fullName>
        <ecNumber evidence="11">2.7.2.4</ecNumber>
    </recommendedName>
</protein>
<comment type="function">
    <text evidence="1">Catalyzes the phosphorylation of the beta-carboxyl group of aspartic acid with ATP to yield 4-phospho-L-aspartate, which is involved in the branched biosynthetic pathway leading to the biosynthesis of amino acids threonine, isoleucine and methionine.</text>
</comment>
<evidence type="ECO:0000256" key="10">
    <source>
        <dbReference type="PIRSR" id="PIRSR000726-1"/>
    </source>
</evidence>
<evidence type="ECO:0000256" key="12">
    <source>
        <dbReference type="RuleBase" id="RU004249"/>
    </source>
</evidence>
<evidence type="ECO:0000256" key="3">
    <source>
        <dbReference type="ARBA" id="ARBA00022679"/>
    </source>
</evidence>
<dbReference type="InterPro" id="IPR001341">
    <property type="entry name" value="Asp_kinase"/>
</dbReference>
<dbReference type="InterPro" id="IPR011147">
    <property type="entry name" value="Bifunc_Aspkin/hSer_DH"/>
</dbReference>
<dbReference type="Pfam" id="PF00696">
    <property type="entry name" value="AA_kinase"/>
    <property type="match status" value="1"/>
</dbReference>
<dbReference type="InterPro" id="IPR018042">
    <property type="entry name" value="Aspartate_kinase_CS"/>
</dbReference>
<organism evidence="14 15">
    <name type="scientific">Candidatus Thermoflexus japonica</name>
    <dbReference type="NCBI Taxonomy" id="2035417"/>
    <lineage>
        <taxon>Bacteria</taxon>
        <taxon>Bacillati</taxon>
        <taxon>Chloroflexota</taxon>
        <taxon>Thermoflexia</taxon>
        <taxon>Thermoflexales</taxon>
        <taxon>Thermoflexaceae</taxon>
        <taxon>Thermoflexus</taxon>
    </lineage>
</organism>
<evidence type="ECO:0000256" key="4">
    <source>
        <dbReference type="ARBA" id="ARBA00022741"/>
    </source>
</evidence>
<dbReference type="Gene3D" id="3.40.1160.10">
    <property type="entry name" value="Acetylglutamate kinase-like"/>
    <property type="match status" value="1"/>
</dbReference>
<gene>
    <name evidence="14" type="primary">thrA</name>
    <name evidence="14" type="ORF">HRbin22_01341</name>
</gene>
<evidence type="ECO:0000313" key="15">
    <source>
        <dbReference type="Proteomes" id="UP000236642"/>
    </source>
</evidence>
<dbReference type="CDD" id="cd04892">
    <property type="entry name" value="ACT_AK-like_2"/>
    <property type="match status" value="1"/>
</dbReference>
<dbReference type="Proteomes" id="UP000236642">
    <property type="component" value="Unassembled WGS sequence"/>
</dbReference>
<dbReference type="AlphaFoldDB" id="A0A2H5Y6L5"/>
<dbReference type="GO" id="GO:0004072">
    <property type="term" value="F:aspartate kinase activity"/>
    <property type="evidence" value="ECO:0007669"/>
    <property type="project" value="UniProtKB-EC"/>
</dbReference>
<evidence type="ECO:0000259" key="13">
    <source>
        <dbReference type="PROSITE" id="PS51671"/>
    </source>
</evidence>
<dbReference type="UniPathway" id="UPA00034">
    <property type="reaction ID" value="UER00015"/>
</dbReference>
<keyword evidence="3 11" id="KW-0808">Transferase</keyword>
<dbReference type="InterPro" id="IPR045865">
    <property type="entry name" value="ACT-like_dom_sf"/>
</dbReference>
<feature type="binding site" evidence="10">
    <location>
        <position position="45"/>
    </location>
    <ligand>
        <name>substrate</name>
    </ligand>
</feature>
<comment type="catalytic activity">
    <reaction evidence="9 11">
        <text>L-aspartate + ATP = 4-phospho-L-aspartate + ADP</text>
        <dbReference type="Rhea" id="RHEA:23776"/>
        <dbReference type="ChEBI" id="CHEBI:29991"/>
        <dbReference type="ChEBI" id="CHEBI:30616"/>
        <dbReference type="ChEBI" id="CHEBI:57535"/>
        <dbReference type="ChEBI" id="CHEBI:456216"/>
        <dbReference type="EC" id="2.7.2.4"/>
    </reaction>
</comment>
<dbReference type="SUPFAM" id="SSF53633">
    <property type="entry name" value="Carbamate kinase-like"/>
    <property type="match status" value="1"/>
</dbReference>
<dbReference type="FunFam" id="3.30.2130.10:FF:000001">
    <property type="entry name" value="Bifunctional aspartokinase/homoserine dehydrogenase"/>
    <property type="match status" value="1"/>
</dbReference>
<dbReference type="GO" id="GO:0009089">
    <property type="term" value="P:lysine biosynthetic process via diaminopimelate"/>
    <property type="evidence" value="ECO:0007669"/>
    <property type="project" value="UniProtKB-UniPathway"/>
</dbReference>
<comment type="pathway">
    <text evidence="12">Amino-acid biosynthesis; L-threonine biosynthesis; L-threonine from L-aspartate: step 1/5.</text>
</comment>
<dbReference type="PANTHER" id="PTHR43070">
    <property type="match status" value="1"/>
</dbReference>
<dbReference type="PROSITE" id="PS00324">
    <property type="entry name" value="ASPARTOKINASE"/>
    <property type="match status" value="1"/>
</dbReference>
<comment type="pathway">
    <text evidence="2 12">Amino-acid biosynthesis; L-lysine biosynthesis via DAP pathway; (S)-tetrahydrodipicolinate from L-aspartate: step 1/4.</text>
</comment>
<evidence type="ECO:0000256" key="1">
    <source>
        <dbReference type="ARBA" id="ARBA00003121"/>
    </source>
</evidence>
<keyword evidence="7" id="KW-0521">NADP</keyword>
<dbReference type="CDD" id="cd04921">
    <property type="entry name" value="ACT_AKi-HSDH-ThrA-like_1"/>
    <property type="match status" value="1"/>
</dbReference>
<dbReference type="GO" id="GO:0005524">
    <property type="term" value="F:ATP binding"/>
    <property type="evidence" value="ECO:0007669"/>
    <property type="project" value="UniProtKB-KW"/>
</dbReference>
<dbReference type="GO" id="GO:0004412">
    <property type="term" value="F:homoserine dehydrogenase activity"/>
    <property type="evidence" value="ECO:0007669"/>
    <property type="project" value="InterPro"/>
</dbReference>
<dbReference type="GO" id="GO:0019877">
    <property type="term" value="P:diaminopimelate biosynthetic process"/>
    <property type="evidence" value="ECO:0007669"/>
    <property type="project" value="UniProtKB-KW"/>
</dbReference>
<dbReference type="InterPro" id="IPR054352">
    <property type="entry name" value="ACT_Aspartokinase"/>
</dbReference>
<comment type="caution">
    <text evidence="14">The sequence shown here is derived from an EMBL/GenBank/DDBJ whole genome shotgun (WGS) entry which is preliminary data.</text>
</comment>
<dbReference type="CDD" id="cd04243">
    <property type="entry name" value="AAK_AK-HSDH-like"/>
    <property type="match status" value="1"/>
</dbReference>
<proteinExistence type="inferred from homology"/>
<evidence type="ECO:0000256" key="9">
    <source>
        <dbReference type="ARBA" id="ARBA00047872"/>
    </source>
</evidence>
<reference evidence="15" key="1">
    <citation type="submission" date="2017-09" db="EMBL/GenBank/DDBJ databases">
        <title>Metaegenomics of thermophilic ammonia-oxidizing enrichment culture.</title>
        <authorList>
            <person name="Kato S."/>
            <person name="Suzuki K."/>
        </authorList>
    </citation>
    <scope>NUCLEOTIDE SEQUENCE [LARGE SCALE GENOMIC DNA]</scope>
</reference>
<dbReference type="EMBL" id="BEHY01000026">
    <property type="protein sequence ID" value="GBD09094.1"/>
    <property type="molecule type" value="Genomic_DNA"/>
</dbReference>
<keyword evidence="4 10" id="KW-0547">Nucleotide-binding</keyword>
<dbReference type="NCBIfam" id="TIGR00657">
    <property type="entry name" value="asp_kinases"/>
    <property type="match status" value="1"/>
</dbReference>
<dbReference type="InterPro" id="IPR005260">
    <property type="entry name" value="Asp_kin_monofn"/>
</dbReference>
<dbReference type="EC" id="2.7.2.4" evidence="11"/>
<feature type="binding site" evidence="10">
    <location>
        <position position="127"/>
    </location>
    <ligand>
        <name>substrate</name>
    </ligand>
</feature>